<proteinExistence type="predicted"/>
<organism evidence="1 2">
    <name type="scientific">Oidiodendron maius (strain Zn)</name>
    <dbReference type="NCBI Taxonomy" id="913774"/>
    <lineage>
        <taxon>Eukaryota</taxon>
        <taxon>Fungi</taxon>
        <taxon>Dikarya</taxon>
        <taxon>Ascomycota</taxon>
        <taxon>Pezizomycotina</taxon>
        <taxon>Leotiomycetes</taxon>
        <taxon>Leotiomycetes incertae sedis</taxon>
        <taxon>Myxotrichaceae</taxon>
        <taxon>Oidiodendron</taxon>
    </lineage>
</organism>
<keyword evidence="2" id="KW-1185">Reference proteome</keyword>
<accession>A0A0C3GVA7</accession>
<name>A0A0C3GVA7_OIDMZ</name>
<dbReference type="HOGENOM" id="CLU_128867_0_0_1"/>
<dbReference type="EMBL" id="KN832891">
    <property type="protein sequence ID" value="KIM94231.1"/>
    <property type="molecule type" value="Genomic_DNA"/>
</dbReference>
<dbReference type="InParanoid" id="A0A0C3GVA7"/>
<reference evidence="1 2" key="1">
    <citation type="submission" date="2014-04" db="EMBL/GenBank/DDBJ databases">
        <authorList>
            <consortium name="DOE Joint Genome Institute"/>
            <person name="Kuo A."/>
            <person name="Martino E."/>
            <person name="Perotto S."/>
            <person name="Kohler A."/>
            <person name="Nagy L.G."/>
            <person name="Floudas D."/>
            <person name="Copeland A."/>
            <person name="Barry K.W."/>
            <person name="Cichocki N."/>
            <person name="Veneault-Fourrey C."/>
            <person name="LaButti K."/>
            <person name="Lindquist E.A."/>
            <person name="Lipzen A."/>
            <person name="Lundell T."/>
            <person name="Morin E."/>
            <person name="Murat C."/>
            <person name="Sun H."/>
            <person name="Tunlid A."/>
            <person name="Henrissat B."/>
            <person name="Grigoriev I.V."/>
            <person name="Hibbett D.S."/>
            <person name="Martin F."/>
            <person name="Nordberg H.P."/>
            <person name="Cantor M.N."/>
            <person name="Hua S.X."/>
        </authorList>
    </citation>
    <scope>NUCLEOTIDE SEQUENCE [LARGE SCALE GENOMIC DNA]</scope>
    <source>
        <strain evidence="1 2">Zn</strain>
    </source>
</reference>
<dbReference type="OrthoDB" id="2099276at2759"/>
<sequence length="132" mass="15161">MLQTNQPGWKNWLSTVNLLSEKANLTVLNLEIRLAEKFYVSIWDMPLETDSGYKKRMLHTYQGLIQPVTALRGLKNFFVHLNWGSSCGVLGQGPSDGRGEIEQELERMVMGQEYNAWKCGKEVRTDLSMCEY</sequence>
<reference evidence="2" key="2">
    <citation type="submission" date="2015-01" db="EMBL/GenBank/DDBJ databases">
        <title>Evolutionary Origins and Diversification of the Mycorrhizal Mutualists.</title>
        <authorList>
            <consortium name="DOE Joint Genome Institute"/>
            <consortium name="Mycorrhizal Genomics Consortium"/>
            <person name="Kohler A."/>
            <person name="Kuo A."/>
            <person name="Nagy L.G."/>
            <person name="Floudas D."/>
            <person name="Copeland A."/>
            <person name="Barry K.W."/>
            <person name="Cichocki N."/>
            <person name="Veneault-Fourrey C."/>
            <person name="LaButti K."/>
            <person name="Lindquist E.A."/>
            <person name="Lipzen A."/>
            <person name="Lundell T."/>
            <person name="Morin E."/>
            <person name="Murat C."/>
            <person name="Riley R."/>
            <person name="Ohm R."/>
            <person name="Sun H."/>
            <person name="Tunlid A."/>
            <person name="Henrissat B."/>
            <person name="Grigoriev I.V."/>
            <person name="Hibbett D.S."/>
            <person name="Martin F."/>
        </authorList>
    </citation>
    <scope>NUCLEOTIDE SEQUENCE [LARGE SCALE GENOMIC DNA]</scope>
    <source>
        <strain evidence="2">Zn</strain>
    </source>
</reference>
<protein>
    <submittedName>
        <fullName evidence="1">Uncharacterized protein</fullName>
    </submittedName>
</protein>
<dbReference type="Proteomes" id="UP000054321">
    <property type="component" value="Unassembled WGS sequence"/>
</dbReference>
<evidence type="ECO:0000313" key="2">
    <source>
        <dbReference type="Proteomes" id="UP000054321"/>
    </source>
</evidence>
<evidence type="ECO:0000313" key="1">
    <source>
        <dbReference type="EMBL" id="KIM94231.1"/>
    </source>
</evidence>
<dbReference type="AlphaFoldDB" id="A0A0C3GVA7"/>
<gene>
    <name evidence="1" type="ORF">OIDMADRAFT_21449</name>
</gene>